<dbReference type="SUPFAM" id="SSF55073">
    <property type="entry name" value="Nucleotide cyclase"/>
    <property type="match status" value="1"/>
</dbReference>
<dbReference type="SUPFAM" id="SSF52172">
    <property type="entry name" value="CheY-like"/>
    <property type="match status" value="1"/>
</dbReference>
<dbReference type="GO" id="GO:0005886">
    <property type="term" value="C:plasma membrane"/>
    <property type="evidence" value="ECO:0007669"/>
    <property type="project" value="TreeGrafter"/>
</dbReference>
<dbReference type="AlphaFoldDB" id="A0A9D6V3E4"/>
<proteinExistence type="predicted"/>
<dbReference type="SMART" id="SM00448">
    <property type="entry name" value="REC"/>
    <property type="match status" value="1"/>
</dbReference>
<comment type="catalytic activity">
    <reaction evidence="6">
        <text>2 GTP = 3',3'-c-di-GMP + 2 diphosphate</text>
        <dbReference type="Rhea" id="RHEA:24898"/>
        <dbReference type="ChEBI" id="CHEBI:33019"/>
        <dbReference type="ChEBI" id="CHEBI:37565"/>
        <dbReference type="ChEBI" id="CHEBI:58805"/>
        <dbReference type="EC" id="2.7.7.65"/>
    </reaction>
</comment>
<evidence type="ECO:0000256" key="3">
    <source>
        <dbReference type="ARBA" id="ARBA00023012"/>
    </source>
</evidence>
<dbReference type="Proteomes" id="UP000807825">
    <property type="component" value="Unassembled WGS sequence"/>
</dbReference>
<dbReference type="PROSITE" id="PS50887">
    <property type="entry name" value="GGDEF"/>
    <property type="match status" value="1"/>
</dbReference>
<protein>
    <recommendedName>
        <fullName evidence="1">diguanylate cyclase</fullName>
        <ecNumber evidence="1">2.7.7.65</ecNumber>
    </recommendedName>
</protein>
<dbReference type="PANTHER" id="PTHR45138">
    <property type="entry name" value="REGULATORY COMPONENTS OF SENSORY TRANSDUCTION SYSTEM"/>
    <property type="match status" value="1"/>
</dbReference>
<evidence type="ECO:0000313" key="11">
    <source>
        <dbReference type="Proteomes" id="UP000807825"/>
    </source>
</evidence>
<dbReference type="InterPro" id="IPR000160">
    <property type="entry name" value="GGDEF_dom"/>
</dbReference>
<feature type="modified residue" description="4-aspartylphosphate" evidence="7">
    <location>
        <position position="60"/>
    </location>
</feature>
<feature type="domain" description="Response regulatory" evidence="8">
    <location>
        <begin position="11"/>
        <end position="125"/>
    </location>
</feature>
<dbReference type="InterPro" id="IPR050469">
    <property type="entry name" value="Diguanylate_Cyclase"/>
</dbReference>
<dbReference type="FunFam" id="3.30.70.270:FF:000001">
    <property type="entry name" value="Diguanylate cyclase domain protein"/>
    <property type="match status" value="1"/>
</dbReference>
<dbReference type="PROSITE" id="PS50110">
    <property type="entry name" value="RESPONSE_REGULATORY"/>
    <property type="match status" value="1"/>
</dbReference>
<dbReference type="EC" id="2.7.7.65" evidence="1"/>
<reference evidence="10" key="1">
    <citation type="submission" date="2020-07" db="EMBL/GenBank/DDBJ databases">
        <title>Huge and variable diversity of episymbiotic CPR bacteria and DPANN archaea in groundwater ecosystems.</title>
        <authorList>
            <person name="He C.Y."/>
            <person name="Keren R."/>
            <person name="Whittaker M."/>
            <person name="Farag I.F."/>
            <person name="Doudna J."/>
            <person name="Cate J.H.D."/>
            <person name="Banfield J.F."/>
        </authorList>
    </citation>
    <scope>NUCLEOTIDE SEQUENCE</scope>
    <source>
        <strain evidence="10">NC_groundwater_1664_Pr3_B-0.1um_52_9</strain>
    </source>
</reference>
<dbReference type="GO" id="GO:1902201">
    <property type="term" value="P:negative regulation of bacterial-type flagellum-dependent cell motility"/>
    <property type="evidence" value="ECO:0007669"/>
    <property type="project" value="TreeGrafter"/>
</dbReference>
<accession>A0A9D6V3E4</accession>
<dbReference type="PANTHER" id="PTHR45138:SF9">
    <property type="entry name" value="DIGUANYLATE CYCLASE DGCM-RELATED"/>
    <property type="match status" value="1"/>
</dbReference>
<dbReference type="CDD" id="cd00156">
    <property type="entry name" value="REC"/>
    <property type="match status" value="1"/>
</dbReference>
<keyword evidence="5" id="KW-0804">Transcription</keyword>
<dbReference type="EMBL" id="JACRDE010000467">
    <property type="protein sequence ID" value="MBI5251361.1"/>
    <property type="molecule type" value="Genomic_DNA"/>
</dbReference>
<evidence type="ECO:0000256" key="6">
    <source>
        <dbReference type="ARBA" id="ARBA00034247"/>
    </source>
</evidence>
<evidence type="ECO:0000256" key="4">
    <source>
        <dbReference type="ARBA" id="ARBA00023015"/>
    </source>
</evidence>
<dbReference type="FunFam" id="3.40.50.2300:FF:000018">
    <property type="entry name" value="DNA-binding transcriptional regulator NtrC"/>
    <property type="match status" value="1"/>
</dbReference>
<evidence type="ECO:0000256" key="2">
    <source>
        <dbReference type="ARBA" id="ARBA00022553"/>
    </source>
</evidence>
<evidence type="ECO:0000259" key="9">
    <source>
        <dbReference type="PROSITE" id="PS50887"/>
    </source>
</evidence>
<dbReference type="Gene3D" id="3.30.70.270">
    <property type="match status" value="1"/>
</dbReference>
<organism evidence="10 11">
    <name type="scientific">Desulfomonile tiedjei</name>
    <dbReference type="NCBI Taxonomy" id="2358"/>
    <lineage>
        <taxon>Bacteria</taxon>
        <taxon>Pseudomonadati</taxon>
        <taxon>Thermodesulfobacteriota</taxon>
        <taxon>Desulfomonilia</taxon>
        <taxon>Desulfomonilales</taxon>
        <taxon>Desulfomonilaceae</taxon>
        <taxon>Desulfomonile</taxon>
    </lineage>
</organism>
<name>A0A9D6V3E4_9BACT</name>
<dbReference type="GO" id="GO:0052621">
    <property type="term" value="F:diguanylate cyclase activity"/>
    <property type="evidence" value="ECO:0007669"/>
    <property type="project" value="UniProtKB-EC"/>
</dbReference>
<keyword evidence="4" id="KW-0805">Transcription regulation</keyword>
<gene>
    <name evidence="10" type="ORF">HY912_17875</name>
</gene>
<dbReference type="Gene3D" id="3.40.50.2300">
    <property type="match status" value="1"/>
</dbReference>
<dbReference type="InterPro" id="IPR011006">
    <property type="entry name" value="CheY-like_superfamily"/>
</dbReference>
<dbReference type="InterPro" id="IPR029787">
    <property type="entry name" value="Nucleotide_cyclase"/>
</dbReference>
<comment type="caution">
    <text evidence="10">The sequence shown here is derived from an EMBL/GenBank/DDBJ whole genome shotgun (WGS) entry which is preliminary data.</text>
</comment>
<dbReference type="InterPro" id="IPR043128">
    <property type="entry name" value="Rev_trsase/Diguanyl_cyclase"/>
</dbReference>
<dbReference type="NCBIfam" id="TIGR00254">
    <property type="entry name" value="GGDEF"/>
    <property type="match status" value="1"/>
</dbReference>
<dbReference type="SMART" id="SM00267">
    <property type="entry name" value="GGDEF"/>
    <property type="match status" value="1"/>
</dbReference>
<evidence type="ECO:0000256" key="5">
    <source>
        <dbReference type="ARBA" id="ARBA00023163"/>
    </source>
</evidence>
<dbReference type="GO" id="GO:0000160">
    <property type="term" value="P:phosphorelay signal transduction system"/>
    <property type="evidence" value="ECO:0007669"/>
    <property type="project" value="UniProtKB-KW"/>
</dbReference>
<dbReference type="GO" id="GO:0043709">
    <property type="term" value="P:cell adhesion involved in single-species biofilm formation"/>
    <property type="evidence" value="ECO:0007669"/>
    <property type="project" value="TreeGrafter"/>
</dbReference>
<evidence type="ECO:0000313" key="10">
    <source>
        <dbReference type="EMBL" id="MBI5251361.1"/>
    </source>
</evidence>
<sequence length="311" mass="34683">MFRHEPKERPEILVVDDDPMVRDIVVESIRIAGYEVDVCGDGVEALKKNEEKNYDFIVTDMRLPGMDGLSLIKRLKASSSNTDVIVITGYGSIENAVACMRAGALEYLIKPFTVDQIQVAVRKAIEHRELRRKAMEREFYRELSYVDALTGIHNRRYLNEALSAEVQKALRLESSFILLMIDIDDFKLYNDRNGHQKGDQALAQIGKLLKSACRGYDIVARYGGEEFAIVFPGAGPENAPELAERILRGIADEKFNGEDLLPSGSLTVSIGVACFPEHACTGDELIRCADKALYEAKRTGKNKIKIAASHT</sequence>
<dbReference type="CDD" id="cd01949">
    <property type="entry name" value="GGDEF"/>
    <property type="match status" value="1"/>
</dbReference>
<evidence type="ECO:0000256" key="1">
    <source>
        <dbReference type="ARBA" id="ARBA00012528"/>
    </source>
</evidence>
<keyword evidence="2 7" id="KW-0597">Phosphoprotein</keyword>
<evidence type="ECO:0000259" key="8">
    <source>
        <dbReference type="PROSITE" id="PS50110"/>
    </source>
</evidence>
<keyword evidence="3" id="KW-0902">Two-component regulatory system</keyword>
<evidence type="ECO:0000256" key="7">
    <source>
        <dbReference type="PROSITE-ProRule" id="PRU00169"/>
    </source>
</evidence>
<dbReference type="InterPro" id="IPR001789">
    <property type="entry name" value="Sig_transdc_resp-reg_receiver"/>
</dbReference>
<feature type="domain" description="GGDEF" evidence="9">
    <location>
        <begin position="174"/>
        <end position="309"/>
    </location>
</feature>
<dbReference type="Pfam" id="PF00990">
    <property type="entry name" value="GGDEF"/>
    <property type="match status" value="1"/>
</dbReference>
<dbReference type="Pfam" id="PF00072">
    <property type="entry name" value="Response_reg"/>
    <property type="match status" value="1"/>
</dbReference>